<accession>A0A2N9FCQ4</accession>
<reference evidence="1" key="1">
    <citation type="submission" date="2018-02" db="EMBL/GenBank/DDBJ databases">
        <authorList>
            <person name="Cohen D.B."/>
            <person name="Kent A.D."/>
        </authorList>
    </citation>
    <scope>NUCLEOTIDE SEQUENCE</scope>
</reference>
<protein>
    <submittedName>
        <fullName evidence="1">Uncharacterized protein</fullName>
    </submittedName>
</protein>
<name>A0A2N9FCQ4_FAGSY</name>
<proteinExistence type="predicted"/>
<gene>
    <name evidence="1" type="ORF">FSB_LOCUS12854</name>
</gene>
<sequence>MTIWELKKTVESKVTTAGGVGGGSSYQIPPLLIVDPLRYELAYSSMVVLAISAGTLLTQQPHLILSGGKEDLGALAMLEDNVKKRLGTPEVLRFPQSSWVGAVSWREFIGGKLDVKFEEAKVESKARLRDTMFFQIAFDGWKFKNYSWEWDDDFRR</sequence>
<dbReference type="AlphaFoldDB" id="A0A2N9FCQ4"/>
<dbReference type="EMBL" id="OIVN01000746">
    <property type="protein sequence ID" value="SPC84972.1"/>
    <property type="molecule type" value="Genomic_DNA"/>
</dbReference>
<organism evidence="1">
    <name type="scientific">Fagus sylvatica</name>
    <name type="common">Beechnut</name>
    <dbReference type="NCBI Taxonomy" id="28930"/>
    <lineage>
        <taxon>Eukaryota</taxon>
        <taxon>Viridiplantae</taxon>
        <taxon>Streptophyta</taxon>
        <taxon>Embryophyta</taxon>
        <taxon>Tracheophyta</taxon>
        <taxon>Spermatophyta</taxon>
        <taxon>Magnoliopsida</taxon>
        <taxon>eudicotyledons</taxon>
        <taxon>Gunneridae</taxon>
        <taxon>Pentapetalae</taxon>
        <taxon>rosids</taxon>
        <taxon>fabids</taxon>
        <taxon>Fagales</taxon>
        <taxon>Fagaceae</taxon>
        <taxon>Fagus</taxon>
    </lineage>
</organism>
<evidence type="ECO:0000313" key="1">
    <source>
        <dbReference type="EMBL" id="SPC84972.1"/>
    </source>
</evidence>